<dbReference type="EMBL" id="LAZR01052453">
    <property type="protein sequence ID" value="KKK82920.1"/>
    <property type="molecule type" value="Genomic_DNA"/>
</dbReference>
<feature type="transmembrane region" description="Helical" evidence="1">
    <location>
        <begin position="48"/>
        <end position="69"/>
    </location>
</feature>
<evidence type="ECO:0008006" key="3">
    <source>
        <dbReference type="Google" id="ProtNLM"/>
    </source>
</evidence>
<organism evidence="2">
    <name type="scientific">marine sediment metagenome</name>
    <dbReference type="NCBI Taxonomy" id="412755"/>
    <lineage>
        <taxon>unclassified sequences</taxon>
        <taxon>metagenomes</taxon>
        <taxon>ecological metagenomes</taxon>
    </lineage>
</organism>
<name>A0A0F8ZAI8_9ZZZZ</name>
<proteinExistence type="predicted"/>
<keyword evidence="1" id="KW-0472">Membrane</keyword>
<accession>A0A0F8ZAI8</accession>
<sequence length="118" mass="13343">MKKLNFAIISVIIIVLVAGAIFLVRNYLFVAWNDYGGYHMGSGMMGYGGMGVIMLVFWGLVLVVLILLISRLLPLNQNKFNDSADRPDVIGRLKQQFAKGEIDRTEFKAKMDDLRTMR</sequence>
<reference evidence="2" key="1">
    <citation type="journal article" date="2015" name="Nature">
        <title>Complex archaea that bridge the gap between prokaryotes and eukaryotes.</title>
        <authorList>
            <person name="Spang A."/>
            <person name="Saw J.H."/>
            <person name="Jorgensen S.L."/>
            <person name="Zaremba-Niedzwiedzka K."/>
            <person name="Martijn J."/>
            <person name="Lind A.E."/>
            <person name="van Eijk R."/>
            <person name="Schleper C."/>
            <person name="Guy L."/>
            <person name="Ettema T.J."/>
        </authorList>
    </citation>
    <scope>NUCLEOTIDE SEQUENCE</scope>
</reference>
<feature type="transmembrane region" description="Helical" evidence="1">
    <location>
        <begin position="7"/>
        <end position="28"/>
    </location>
</feature>
<protein>
    <recommendedName>
        <fullName evidence="3">SHOCT domain-containing protein</fullName>
    </recommendedName>
</protein>
<comment type="caution">
    <text evidence="2">The sequence shown here is derived from an EMBL/GenBank/DDBJ whole genome shotgun (WGS) entry which is preliminary data.</text>
</comment>
<dbReference type="AlphaFoldDB" id="A0A0F8ZAI8"/>
<evidence type="ECO:0000256" key="1">
    <source>
        <dbReference type="SAM" id="Phobius"/>
    </source>
</evidence>
<evidence type="ECO:0000313" key="2">
    <source>
        <dbReference type="EMBL" id="KKK82920.1"/>
    </source>
</evidence>
<gene>
    <name evidence="2" type="ORF">LCGC14_2798560</name>
</gene>
<keyword evidence="1" id="KW-1133">Transmembrane helix</keyword>
<keyword evidence="1" id="KW-0812">Transmembrane</keyword>